<dbReference type="InterPro" id="IPR003425">
    <property type="entry name" value="CCB3/YggT"/>
</dbReference>
<comment type="caution">
    <text evidence="3">The sequence shown here is derived from an EMBL/GenBank/DDBJ whole genome shotgun (WGS) entry which is preliminary data.</text>
</comment>
<dbReference type="PANTHER" id="PTHR33219:SF14">
    <property type="entry name" value="PROTEIN COFACTOR ASSEMBLY OF COMPLEX C SUBUNIT B CCB3, CHLOROPLASTIC-RELATED"/>
    <property type="match status" value="1"/>
</dbReference>
<feature type="transmembrane region" description="Helical" evidence="2">
    <location>
        <begin position="99"/>
        <end position="122"/>
    </location>
</feature>
<gene>
    <name evidence="3" type="ORF">KZZ10_07160</name>
</gene>
<name>A0A953N9Y7_9BURK</name>
<dbReference type="GO" id="GO:0016020">
    <property type="term" value="C:membrane"/>
    <property type="evidence" value="ECO:0007669"/>
    <property type="project" value="InterPro"/>
</dbReference>
<feature type="transmembrane region" description="Helical" evidence="2">
    <location>
        <begin position="66"/>
        <end position="87"/>
    </location>
</feature>
<comment type="similarity">
    <text evidence="1">Belongs to the YggT family.</text>
</comment>
<organism evidence="3 4">
    <name type="scientific">Zwartia hollandica</name>
    <dbReference type="NCBI Taxonomy" id="324606"/>
    <lineage>
        <taxon>Bacteria</taxon>
        <taxon>Pseudomonadati</taxon>
        <taxon>Pseudomonadota</taxon>
        <taxon>Betaproteobacteria</taxon>
        <taxon>Burkholderiales</taxon>
        <taxon>Alcaligenaceae</taxon>
        <taxon>Zwartia</taxon>
    </lineage>
</organism>
<reference evidence="3" key="1">
    <citation type="submission" date="2021-07" db="EMBL/GenBank/DDBJ databases">
        <title>New genus and species of the family Alcaligenaceae.</title>
        <authorList>
            <person name="Hahn M.W."/>
        </authorList>
    </citation>
    <scope>NUCLEOTIDE SEQUENCE</scope>
    <source>
        <strain evidence="3">LF4-65</strain>
    </source>
</reference>
<evidence type="ECO:0000256" key="1">
    <source>
        <dbReference type="ARBA" id="ARBA00010894"/>
    </source>
</evidence>
<sequence length="191" mass="20927">MIGEILRFLLDIIFNLIGAVLLARAWIHAAKLHPFNPMSKAIHQTTNWLVEPLRKIVPTQGGLFDWASLLGALLAAVAYLLLMWLVSTASMLPAKLLPGLLGASIVTLGRWALNLIVWMTLIQAVLSWVNPMATIMPVLTTLTDPLLAPIRRITPKLGALDLAPLVLLVLAQIAMMVLGRISFSLFPLFIL</sequence>
<accession>A0A953N9Y7</accession>
<dbReference type="RefSeq" id="WP_259660799.1">
    <property type="nucleotide sequence ID" value="NZ_JAHXRI010000006.1"/>
</dbReference>
<protein>
    <submittedName>
        <fullName evidence="3">YggT family protein</fullName>
    </submittedName>
</protein>
<keyword evidence="2" id="KW-0472">Membrane</keyword>
<keyword evidence="2" id="KW-0812">Transmembrane</keyword>
<evidence type="ECO:0000313" key="3">
    <source>
        <dbReference type="EMBL" id="MBZ1350423.1"/>
    </source>
</evidence>
<dbReference type="PANTHER" id="PTHR33219">
    <property type="entry name" value="YLMG HOMOLOG PROTEIN 2, CHLOROPLASTIC"/>
    <property type="match status" value="1"/>
</dbReference>
<proteinExistence type="inferred from homology"/>
<dbReference type="AlphaFoldDB" id="A0A953N9Y7"/>
<dbReference type="Proteomes" id="UP000739565">
    <property type="component" value="Unassembled WGS sequence"/>
</dbReference>
<evidence type="ECO:0000313" key="4">
    <source>
        <dbReference type="Proteomes" id="UP000739565"/>
    </source>
</evidence>
<dbReference type="Pfam" id="PF02325">
    <property type="entry name" value="CCB3_YggT"/>
    <property type="match status" value="2"/>
</dbReference>
<feature type="transmembrane region" description="Helical" evidence="2">
    <location>
        <begin position="162"/>
        <end position="190"/>
    </location>
</feature>
<dbReference type="EMBL" id="JAHXRI010000006">
    <property type="protein sequence ID" value="MBZ1350423.1"/>
    <property type="molecule type" value="Genomic_DNA"/>
</dbReference>
<feature type="transmembrane region" description="Helical" evidence="2">
    <location>
        <begin position="12"/>
        <end position="29"/>
    </location>
</feature>
<keyword evidence="4" id="KW-1185">Reference proteome</keyword>
<keyword evidence="2" id="KW-1133">Transmembrane helix</keyword>
<feature type="transmembrane region" description="Helical" evidence="2">
    <location>
        <begin position="128"/>
        <end position="150"/>
    </location>
</feature>
<evidence type="ECO:0000256" key="2">
    <source>
        <dbReference type="SAM" id="Phobius"/>
    </source>
</evidence>